<dbReference type="InterPro" id="IPR001969">
    <property type="entry name" value="Aspartic_peptidase_AS"/>
</dbReference>
<dbReference type="Proteomes" id="UP001652628">
    <property type="component" value="Chromosome 3"/>
</dbReference>
<dbReference type="GO" id="GO:0004190">
    <property type="term" value="F:aspartic-type endopeptidase activity"/>
    <property type="evidence" value="ECO:0007669"/>
    <property type="project" value="UniProtKB-KW"/>
</dbReference>
<dbReference type="InterPro" id="IPR021109">
    <property type="entry name" value="Peptidase_aspartic_dom_sf"/>
</dbReference>
<evidence type="ECO:0000256" key="2">
    <source>
        <dbReference type="PIRSR" id="PIRSR601461-1"/>
    </source>
</evidence>
<evidence type="ECO:0000256" key="3">
    <source>
        <dbReference type="PIRSR" id="PIRSR601461-2"/>
    </source>
</evidence>
<comment type="similarity">
    <text evidence="1 4">Belongs to the peptidase A1 family.</text>
</comment>
<dbReference type="GeneID" id="108020788"/>
<keyword evidence="7" id="KW-1185">Reference proteome</keyword>
<evidence type="ECO:0000313" key="7">
    <source>
        <dbReference type="Proteomes" id="UP001652628"/>
    </source>
</evidence>
<dbReference type="GO" id="GO:0005764">
    <property type="term" value="C:lysosome"/>
    <property type="evidence" value="ECO:0007669"/>
    <property type="project" value="TreeGrafter"/>
</dbReference>
<dbReference type="SUPFAM" id="SSF50630">
    <property type="entry name" value="Acid proteases"/>
    <property type="match status" value="1"/>
</dbReference>
<reference evidence="8" key="1">
    <citation type="submission" date="2025-08" db="UniProtKB">
        <authorList>
            <consortium name="RefSeq"/>
        </authorList>
    </citation>
    <scope>IDENTIFICATION</scope>
</reference>
<feature type="chain" id="PRO_5047197030" evidence="5">
    <location>
        <begin position="18"/>
        <end position="377"/>
    </location>
</feature>
<dbReference type="PROSITE" id="PS51767">
    <property type="entry name" value="PEPTIDASE_A1"/>
    <property type="match status" value="1"/>
</dbReference>
<dbReference type="InterPro" id="IPR001461">
    <property type="entry name" value="Aspartic_peptidase_A1"/>
</dbReference>
<evidence type="ECO:0000313" key="8">
    <source>
        <dbReference type="RefSeq" id="XP_016944656.4"/>
    </source>
</evidence>
<sequence length="377" mass="41905">MLRILFGLLAFSCLSFANKKVLKVPLYATEKVSGSDLFFARNLTKGSETLHLKLQTHTNLAYYGNISMGTPKQHFSVIFDTGSSNTWLPSINCPKSNLACQNHRRYNSSRSSTYTPDGRNFTLRYGSGRVVGYLSKDTLHFSGADLPDVIFGESLFLQHFAFNTVRFDGLVGLGLGVLAWSNTTPFLELLCAKKLIEKCLFSVYLRRHPPDIPGGEILFGGFDKSKFEGKLHYVPISLWNSWNLEITKTTVGSKQIGGKINAILDTGTSLILMPQESYDNLLKVLSTRVENGYNVLTCEDKTLPNVNILIGGKVFPLTANDYLMELTLGRKKLCVLAVAPINRGFWVLGDVFLGRYYTVYDAAAKRIGLAKAVRRGK</sequence>
<keyword evidence="4" id="KW-0064">Aspartyl protease</keyword>
<dbReference type="Gene3D" id="2.40.70.10">
    <property type="entry name" value="Acid Proteases"/>
    <property type="match status" value="2"/>
</dbReference>
<evidence type="ECO:0000256" key="5">
    <source>
        <dbReference type="SAM" id="SignalP"/>
    </source>
</evidence>
<dbReference type="PRINTS" id="PR00792">
    <property type="entry name" value="PEPSIN"/>
</dbReference>
<feature type="active site" evidence="2">
    <location>
        <position position="80"/>
    </location>
</feature>
<feature type="disulfide bond" evidence="3">
    <location>
        <begin position="93"/>
        <end position="100"/>
    </location>
</feature>
<proteinExistence type="inferred from homology"/>
<evidence type="ECO:0000256" key="1">
    <source>
        <dbReference type="ARBA" id="ARBA00007447"/>
    </source>
</evidence>
<dbReference type="AlphaFoldDB" id="A0AB39ZWA3"/>
<keyword evidence="4" id="KW-0378">Hydrolase</keyword>
<feature type="domain" description="Peptidase A1" evidence="6">
    <location>
        <begin position="62"/>
        <end position="370"/>
    </location>
</feature>
<dbReference type="RefSeq" id="XP_016944656.4">
    <property type="nucleotide sequence ID" value="XM_017089167.4"/>
</dbReference>
<keyword evidence="4" id="KW-0645">Protease</keyword>
<evidence type="ECO:0000259" key="6">
    <source>
        <dbReference type="PROSITE" id="PS51767"/>
    </source>
</evidence>
<evidence type="ECO:0000256" key="4">
    <source>
        <dbReference type="RuleBase" id="RU000454"/>
    </source>
</evidence>
<protein>
    <submittedName>
        <fullName evidence="8">Cathepsin D</fullName>
    </submittedName>
</protein>
<dbReference type="PANTHER" id="PTHR47966">
    <property type="entry name" value="BETA-SITE APP-CLEAVING ENZYME, ISOFORM A-RELATED"/>
    <property type="match status" value="1"/>
</dbReference>
<accession>A0AB39ZWA3</accession>
<keyword evidence="5" id="KW-0732">Signal</keyword>
<name>A0AB39ZWA3_DROSZ</name>
<keyword evidence="3" id="KW-1015">Disulfide bond</keyword>
<dbReference type="GO" id="GO:0006508">
    <property type="term" value="P:proteolysis"/>
    <property type="evidence" value="ECO:0007669"/>
    <property type="project" value="UniProtKB-KW"/>
</dbReference>
<organism evidence="7 8">
    <name type="scientific">Drosophila suzukii</name>
    <name type="common">Spotted-wing drosophila fruit fly</name>
    <dbReference type="NCBI Taxonomy" id="28584"/>
    <lineage>
        <taxon>Eukaryota</taxon>
        <taxon>Metazoa</taxon>
        <taxon>Ecdysozoa</taxon>
        <taxon>Arthropoda</taxon>
        <taxon>Hexapoda</taxon>
        <taxon>Insecta</taxon>
        <taxon>Pterygota</taxon>
        <taxon>Neoptera</taxon>
        <taxon>Endopterygota</taxon>
        <taxon>Diptera</taxon>
        <taxon>Brachycera</taxon>
        <taxon>Muscomorpha</taxon>
        <taxon>Ephydroidea</taxon>
        <taxon>Drosophilidae</taxon>
        <taxon>Drosophila</taxon>
        <taxon>Sophophora</taxon>
    </lineage>
</organism>
<dbReference type="InterPro" id="IPR033121">
    <property type="entry name" value="PEPTIDASE_A1"/>
</dbReference>
<dbReference type="PROSITE" id="PS00141">
    <property type="entry name" value="ASP_PROTEASE"/>
    <property type="match status" value="2"/>
</dbReference>
<dbReference type="PANTHER" id="PTHR47966:SF51">
    <property type="entry name" value="BETA-SITE APP-CLEAVING ENZYME, ISOFORM A-RELATED"/>
    <property type="match status" value="1"/>
</dbReference>
<dbReference type="Pfam" id="PF00026">
    <property type="entry name" value="Asp"/>
    <property type="match status" value="1"/>
</dbReference>
<feature type="signal peptide" evidence="5">
    <location>
        <begin position="1"/>
        <end position="17"/>
    </location>
</feature>
<feature type="active site" evidence="2">
    <location>
        <position position="265"/>
    </location>
</feature>
<gene>
    <name evidence="8" type="primary">LOC108020788</name>
</gene>